<name>A0A8J6QHG9_9GAMM</name>
<sequence length="291" mass="33210">MKDYYEIIEDLQALLTQTSALDQTLPYRQPAGWLEHFRQRLLDHQPDLLIIAKQVQLPHSPRLGLYVEQLWLALINSHPDYQLLSHNLQITADKQTIGAFDFLLRHCPAASQCQQGRIEHWELACKYYLAVSPDDEQQLPPVWLGPNLNDDWISKRNKLLAKQIRLGEQPAAQAVLSTLGIDHIDQKMILASGRVFKAAEQLQLPRDGHWYTQHQWQLLDHTNTTYEQAKLDWIQPKLAGQWIDCSTDRLTKPVFVTTVLACGQLVCCFIVPDDWPAKAQKKAAAISAAAL</sequence>
<evidence type="ECO:0000313" key="2">
    <source>
        <dbReference type="Proteomes" id="UP000638014"/>
    </source>
</evidence>
<comment type="caution">
    <text evidence="1">The sequence shown here is derived from an EMBL/GenBank/DDBJ whole genome shotgun (WGS) entry which is preliminary data.</text>
</comment>
<dbReference type="InterPro" id="IPR015003">
    <property type="entry name" value="DUF1853"/>
</dbReference>
<evidence type="ECO:0000313" key="1">
    <source>
        <dbReference type="EMBL" id="MBD1388512.1"/>
    </source>
</evidence>
<dbReference type="AlphaFoldDB" id="A0A8J6QHG9"/>
<protein>
    <submittedName>
        <fullName evidence="1">DUF1853 family protein</fullName>
    </submittedName>
</protein>
<keyword evidence="2" id="KW-1185">Reference proteome</keyword>
<proteinExistence type="predicted"/>
<dbReference type="RefSeq" id="WP_191143615.1">
    <property type="nucleotide sequence ID" value="NZ_JACXAF010000003.1"/>
</dbReference>
<gene>
    <name evidence="1" type="ORF">IC617_03645</name>
</gene>
<reference evidence="1" key="1">
    <citation type="submission" date="2020-09" db="EMBL/GenBank/DDBJ databases">
        <title>A novel bacterium of genus Neiella, isolated from South China Sea.</title>
        <authorList>
            <person name="Huang H."/>
            <person name="Mo K."/>
            <person name="Hu Y."/>
        </authorList>
    </citation>
    <scope>NUCLEOTIDE SEQUENCE</scope>
    <source>
        <strain evidence="1">HB171785</strain>
    </source>
</reference>
<dbReference type="Pfam" id="PF08907">
    <property type="entry name" value="DUF1853"/>
    <property type="match status" value="1"/>
</dbReference>
<dbReference type="Proteomes" id="UP000638014">
    <property type="component" value="Unassembled WGS sequence"/>
</dbReference>
<accession>A0A8J6QHG9</accession>
<dbReference type="EMBL" id="JACXAF010000003">
    <property type="protein sequence ID" value="MBD1388512.1"/>
    <property type="molecule type" value="Genomic_DNA"/>
</dbReference>
<organism evidence="1 2">
    <name type="scientific">Neiella litorisoli</name>
    <dbReference type="NCBI Taxonomy" id="2771431"/>
    <lineage>
        <taxon>Bacteria</taxon>
        <taxon>Pseudomonadati</taxon>
        <taxon>Pseudomonadota</taxon>
        <taxon>Gammaproteobacteria</taxon>
        <taxon>Alteromonadales</taxon>
        <taxon>Echinimonadaceae</taxon>
        <taxon>Neiella</taxon>
    </lineage>
</organism>